<dbReference type="InterPro" id="IPR036388">
    <property type="entry name" value="WH-like_DNA-bd_sf"/>
</dbReference>
<dbReference type="AlphaFoldDB" id="A0A066XRN5"/>
<feature type="region of interest" description="Disordered" evidence="3">
    <location>
        <begin position="111"/>
        <end position="132"/>
    </location>
</feature>
<gene>
    <name evidence="5" type="ORF">CSUB01_12239</name>
</gene>
<reference evidence="6" key="1">
    <citation type="journal article" date="2014" name="Genome Announc.">
        <title>Draft genome sequence of Colletotrichum sublineola, a destructive pathogen of cultivated sorghum.</title>
        <authorList>
            <person name="Baroncelli R."/>
            <person name="Sanz-Martin J.M."/>
            <person name="Rech G.E."/>
            <person name="Sukno S.A."/>
            <person name="Thon M.R."/>
        </authorList>
    </citation>
    <scope>NUCLEOTIDE SEQUENCE [LARGE SCALE GENOMIC DNA]</scope>
    <source>
        <strain evidence="6">TX430BB</strain>
    </source>
</reference>
<proteinExistence type="predicted"/>
<sequence>MLTKTFGDTHYAFYCNKGWQKSVRSSLSQNKAFERLDGKGSYWRLVGAGLTAFQPTRKPRADRKKKVKVLTAESNGAVLWYASKSCDVPQQNMSEVHHGCNNPWSLDGSAPHSTSLEHSQLEDDLSSSRSTASLITSTQNGLEYMPDPQWAWNLDSRRYVNWPYCSCFCSQHQFGWADTNGALQSCDNSPGFPTFATAGVGSSLPHSERLVHWVM</sequence>
<dbReference type="Proteomes" id="UP000027238">
    <property type="component" value="Unassembled WGS sequence"/>
</dbReference>
<dbReference type="SUPFAM" id="SSF46785">
    <property type="entry name" value="Winged helix' DNA-binding domain"/>
    <property type="match status" value="1"/>
</dbReference>
<dbReference type="GO" id="GO:0003700">
    <property type="term" value="F:DNA-binding transcription factor activity"/>
    <property type="evidence" value="ECO:0007669"/>
    <property type="project" value="InterPro"/>
</dbReference>
<evidence type="ECO:0000256" key="1">
    <source>
        <dbReference type="ARBA" id="ARBA00023125"/>
    </source>
</evidence>
<keyword evidence="1 2" id="KW-0238">DNA-binding</keyword>
<keyword evidence="2" id="KW-0539">Nucleus</keyword>
<evidence type="ECO:0000313" key="6">
    <source>
        <dbReference type="Proteomes" id="UP000027238"/>
    </source>
</evidence>
<dbReference type="PROSITE" id="PS50039">
    <property type="entry name" value="FORK_HEAD_3"/>
    <property type="match status" value="1"/>
</dbReference>
<feature type="domain" description="Fork-head" evidence="4">
    <location>
        <begin position="1"/>
        <end position="45"/>
    </location>
</feature>
<evidence type="ECO:0000313" key="5">
    <source>
        <dbReference type="EMBL" id="KDN68416.1"/>
    </source>
</evidence>
<feature type="DNA-binding region" description="Fork-head" evidence="2">
    <location>
        <begin position="1"/>
        <end position="45"/>
    </location>
</feature>
<accession>A0A066XRN5</accession>
<dbReference type="EMBL" id="JMSE01000672">
    <property type="protein sequence ID" value="KDN68416.1"/>
    <property type="molecule type" value="Genomic_DNA"/>
</dbReference>
<comment type="subcellular location">
    <subcellularLocation>
        <location evidence="2">Nucleus</location>
    </subcellularLocation>
</comment>
<evidence type="ECO:0000256" key="3">
    <source>
        <dbReference type="SAM" id="MobiDB-lite"/>
    </source>
</evidence>
<evidence type="ECO:0000256" key="2">
    <source>
        <dbReference type="PROSITE-ProRule" id="PRU00089"/>
    </source>
</evidence>
<organism evidence="5 6">
    <name type="scientific">Colletotrichum sublineola</name>
    <name type="common">Sorghum anthracnose fungus</name>
    <dbReference type="NCBI Taxonomy" id="1173701"/>
    <lineage>
        <taxon>Eukaryota</taxon>
        <taxon>Fungi</taxon>
        <taxon>Dikarya</taxon>
        <taxon>Ascomycota</taxon>
        <taxon>Pezizomycotina</taxon>
        <taxon>Sordariomycetes</taxon>
        <taxon>Hypocreomycetidae</taxon>
        <taxon>Glomerellales</taxon>
        <taxon>Glomerellaceae</taxon>
        <taxon>Colletotrichum</taxon>
        <taxon>Colletotrichum graminicola species complex</taxon>
    </lineage>
</organism>
<dbReference type="InterPro" id="IPR001766">
    <property type="entry name" value="Fork_head_dom"/>
</dbReference>
<protein>
    <recommendedName>
        <fullName evidence="4">Fork-head domain-containing protein</fullName>
    </recommendedName>
</protein>
<dbReference type="HOGENOM" id="CLU_1331864_0_0_1"/>
<dbReference type="InterPro" id="IPR036390">
    <property type="entry name" value="WH_DNA-bd_sf"/>
</dbReference>
<name>A0A066XRN5_COLSU</name>
<dbReference type="GO" id="GO:0043565">
    <property type="term" value="F:sequence-specific DNA binding"/>
    <property type="evidence" value="ECO:0007669"/>
    <property type="project" value="InterPro"/>
</dbReference>
<dbReference type="Gene3D" id="1.10.10.10">
    <property type="entry name" value="Winged helix-like DNA-binding domain superfamily/Winged helix DNA-binding domain"/>
    <property type="match status" value="1"/>
</dbReference>
<comment type="caution">
    <text evidence="5">The sequence shown here is derived from an EMBL/GenBank/DDBJ whole genome shotgun (WGS) entry which is preliminary data.</text>
</comment>
<dbReference type="GO" id="GO:0005634">
    <property type="term" value="C:nucleus"/>
    <property type="evidence" value="ECO:0007669"/>
    <property type="project" value="UniProtKB-SubCell"/>
</dbReference>
<dbReference type="OrthoDB" id="5954824at2759"/>
<dbReference type="Pfam" id="PF00250">
    <property type="entry name" value="Forkhead"/>
    <property type="match status" value="1"/>
</dbReference>
<keyword evidence="6" id="KW-1185">Reference proteome</keyword>
<evidence type="ECO:0000259" key="4">
    <source>
        <dbReference type="PROSITE" id="PS50039"/>
    </source>
</evidence>